<dbReference type="SUPFAM" id="SSF109854">
    <property type="entry name" value="DinB/YfiT-like putative metalloenzymes"/>
    <property type="match status" value="1"/>
</dbReference>
<evidence type="ECO:0000313" key="2">
    <source>
        <dbReference type="EMBL" id="WAC14513.1"/>
    </source>
</evidence>
<dbReference type="Proteomes" id="UP001164653">
    <property type="component" value="Chromosome"/>
</dbReference>
<protein>
    <submittedName>
        <fullName evidence="2">DinB family protein</fullName>
    </submittedName>
</protein>
<dbReference type="AlphaFoldDB" id="A0A9E8NEJ1"/>
<dbReference type="KEGG" id="dpf:ON006_11255"/>
<dbReference type="Gene3D" id="1.20.120.450">
    <property type="entry name" value="dinb family like domain"/>
    <property type="match status" value="1"/>
</dbReference>
<gene>
    <name evidence="2" type="ORF">ON006_11255</name>
</gene>
<evidence type="ECO:0000259" key="1">
    <source>
        <dbReference type="Pfam" id="PF12867"/>
    </source>
</evidence>
<name>A0A9E8NEJ1_9BACT</name>
<sequence length="173" mass="19387">MKTTDILKDLDETTHDFLKVLSAFEAEQVNIVPFEGSWTAGQVAEHVLKSEAGLPDILLGPTAHEKRASDEKVAIINSIFLDFSTKMQAPSFIIPSEGPHDQQQLLASFTKKRSQIAAVAGTEDLTLTCMSFRFPNLGELTRVEWLSFIIAHSKRHTFQLRNIFEKVTEKVES</sequence>
<dbReference type="Pfam" id="PF12867">
    <property type="entry name" value="DinB_2"/>
    <property type="match status" value="1"/>
</dbReference>
<feature type="domain" description="DinB-like" evidence="1">
    <location>
        <begin position="10"/>
        <end position="157"/>
    </location>
</feature>
<organism evidence="2 3">
    <name type="scientific">Dyadobacter pollutisoli</name>
    <dbReference type="NCBI Taxonomy" id="2910158"/>
    <lineage>
        <taxon>Bacteria</taxon>
        <taxon>Pseudomonadati</taxon>
        <taxon>Bacteroidota</taxon>
        <taxon>Cytophagia</taxon>
        <taxon>Cytophagales</taxon>
        <taxon>Spirosomataceae</taxon>
        <taxon>Dyadobacter</taxon>
    </lineage>
</organism>
<dbReference type="RefSeq" id="WP_244819882.1">
    <property type="nucleotide sequence ID" value="NZ_CP112998.1"/>
</dbReference>
<dbReference type="EMBL" id="CP112998">
    <property type="protein sequence ID" value="WAC14513.1"/>
    <property type="molecule type" value="Genomic_DNA"/>
</dbReference>
<accession>A0A9E8NEJ1</accession>
<proteinExistence type="predicted"/>
<dbReference type="InterPro" id="IPR034660">
    <property type="entry name" value="DinB/YfiT-like"/>
</dbReference>
<evidence type="ECO:0000313" key="3">
    <source>
        <dbReference type="Proteomes" id="UP001164653"/>
    </source>
</evidence>
<dbReference type="InterPro" id="IPR024775">
    <property type="entry name" value="DinB-like"/>
</dbReference>
<keyword evidence="3" id="KW-1185">Reference proteome</keyword>
<reference evidence="2" key="1">
    <citation type="submission" date="2022-11" db="EMBL/GenBank/DDBJ databases">
        <title>Dyadobacter pollutisoli sp. nov., isolated from plastic dumped soil.</title>
        <authorList>
            <person name="Kim J.M."/>
            <person name="Kim K.R."/>
            <person name="Lee J.K."/>
            <person name="Hao L."/>
            <person name="Jeon C.O."/>
        </authorList>
    </citation>
    <scope>NUCLEOTIDE SEQUENCE</scope>
    <source>
        <strain evidence="2">U1</strain>
    </source>
</reference>